<evidence type="ECO:0000256" key="3">
    <source>
        <dbReference type="SAM" id="SignalP"/>
    </source>
</evidence>
<dbReference type="GO" id="GO:0004540">
    <property type="term" value="F:RNA nuclease activity"/>
    <property type="evidence" value="ECO:0007669"/>
    <property type="project" value="InterPro"/>
</dbReference>
<keyword evidence="5" id="KW-1185">Reference proteome</keyword>
<comment type="caution">
    <text evidence="4">The sequence shown here is derived from an EMBL/GenBank/DDBJ whole genome shotgun (WGS) entry which is preliminary data.</text>
</comment>
<evidence type="ECO:0000313" key="5">
    <source>
        <dbReference type="Proteomes" id="UP000015441"/>
    </source>
</evidence>
<evidence type="ECO:0000256" key="1">
    <source>
        <dbReference type="ARBA" id="ARBA00022722"/>
    </source>
</evidence>
<name>N1JMC6_BLUG1</name>
<keyword evidence="3" id="KW-0732">Signal</keyword>
<keyword evidence="2" id="KW-0378">Hydrolase</keyword>
<feature type="chain" id="PRO_5004107928" evidence="3">
    <location>
        <begin position="21"/>
        <end position="401"/>
    </location>
</feature>
<evidence type="ECO:0000313" key="4">
    <source>
        <dbReference type="EMBL" id="CCU81755.1"/>
    </source>
</evidence>
<dbReference type="GO" id="GO:0003723">
    <property type="term" value="F:RNA binding"/>
    <property type="evidence" value="ECO:0007669"/>
    <property type="project" value="InterPro"/>
</dbReference>
<proteinExistence type="predicted"/>
<dbReference type="EMBL" id="CAUH01005429">
    <property type="protein sequence ID" value="CCU81755.1"/>
    <property type="molecule type" value="Genomic_DNA"/>
</dbReference>
<feature type="signal peptide" evidence="3">
    <location>
        <begin position="1"/>
        <end position="20"/>
    </location>
</feature>
<dbReference type="SUPFAM" id="SSF53933">
    <property type="entry name" value="Microbial ribonucleases"/>
    <property type="match status" value="1"/>
</dbReference>
<dbReference type="Gene3D" id="3.10.450.30">
    <property type="entry name" value="Microbial ribonucleases"/>
    <property type="match status" value="1"/>
</dbReference>
<dbReference type="InterPro" id="IPR016191">
    <property type="entry name" value="Ribonuclease/ribotoxin"/>
</dbReference>
<gene>
    <name evidence="4" type="ORF">BGHDH14_bgh05145</name>
</gene>
<organism evidence="4 5">
    <name type="scientific">Blumeria graminis f. sp. hordei (strain DH14)</name>
    <name type="common">Barley powdery mildew</name>
    <name type="synonym">Oidium monilioides f. sp. hordei</name>
    <dbReference type="NCBI Taxonomy" id="546991"/>
    <lineage>
        <taxon>Eukaryota</taxon>
        <taxon>Fungi</taxon>
        <taxon>Dikarya</taxon>
        <taxon>Ascomycota</taxon>
        <taxon>Pezizomycotina</taxon>
        <taxon>Leotiomycetes</taxon>
        <taxon>Erysiphales</taxon>
        <taxon>Erysiphaceae</taxon>
        <taxon>Blumeria</taxon>
        <taxon>Blumeria hordei</taxon>
    </lineage>
</organism>
<protein>
    <submittedName>
        <fullName evidence="4">CSEP0245 putative effector protein</fullName>
    </submittedName>
</protein>
<dbReference type="Proteomes" id="UP000015441">
    <property type="component" value="Unassembled WGS sequence"/>
</dbReference>
<sequence>MQKIFGISLAITGLIHSIKCADVPYSDLYLPEGTNGFVCQMDIFTIDHVRGIARYALESFYTGLFYRKYPKLFEDTHLFNEQVDILLSFPILRTRKSFVMGNPGKIRVIINIWGQIIGVLVENYYSLSKETNYEKCNPVRMSVEEDSIQNSYLNELWDIAFPTLGFNSGLNFFPAITVNAVINVLQNNQDPDRRNRKYESAYLQKYTGTDFKGVNLYSYPVRKSVREKAPGPFRIVLDLNNYEFKGIINVEDSKVKFRNVWDLSSIPPHKIYSPSSVLNLGREPDNYWPKTCLGRRFKSKAIWLYLEFVMKKWPSHMNGRKLNFPILIDEVLQLWPIRAQGDYDYDPIYAVAIGHDTSLNTYSLYQAKVRNGKLDNYLKCMDFTQEEIQFVRRAIGLSAQS</sequence>
<dbReference type="InParanoid" id="N1JMC6"/>
<reference evidence="4 5" key="1">
    <citation type="journal article" date="2010" name="Science">
        <title>Genome expansion and gene loss in powdery mildew fungi reveal tradeoffs in extreme parasitism.</title>
        <authorList>
            <person name="Spanu P.D."/>
            <person name="Abbott J.C."/>
            <person name="Amselem J."/>
            <person name="Burgis T.A."/>
            <person name="Soanes D.M."/>
            <person name="Stueber K."/>
            <person name="Ver Loren van Themaat E."/>
            <person name="Brown J.K.M."/>
            <person name="Butcher S.A."/>
            <person name="Gurr S.J."/>
            <person name="Lebrun M.-H."/>
            <person name="Ridout C.J."/>
            <person name="Schulze-Lefert P."/>
            <person name="Talbot N.J."/>
            <person name="Ahmadinejad N."/>
            <person name="Ametz C."/>
            <person name="Barton G.R."/>
            <person name="Benjdia M."/>
            <person name="Bidzinski P."/>
            <person name="Bindschedler L.V."/>
            <person name="Both M."/>
            <person name="Brewer M.T."/>
            <person name="Cadle-Davidson L."/>
            <person name="Cadle-Davidson M.M."/>
            <person name="Collemare J."/>
            <person name="Cramer R."/>
            <person name="Frenkel O."/>
            <person name="Godfrey D."/>
            <person name="Harriman J."/>
            <person name="Hoede C."/>
            <person name="King B.C."/>
            <person name="Klages S."/>
            <person name="Kleemann J."/>
            <person name="Knoll D."/>
            <person name="Koti P.S."/>
            <person name="Kreplak J."/>
            <person name="Lopez-Ruiz F.J."/>
            <person name="Lu X."/>
            <person name="Maekawa T."/>
            <person name="Mahanil S."/>
            <person name="Micali C."/>
            <person name="Milgroom M.G."/>
            <person name="Montana G."/>
            <person name="Noir S."/>
            <person name="O'Connell R.J."/>
            <person name="Oberhaensli S."/>
            <person name="Parlange F."/>
            <person name="Pedersen C."/>
            <person name="Quesneville H."/>
            <person name="Reinhardt R."/>
            <person name="Rott M."/>
            <person name="Sacristan S."/>
            <person name="Schmidt S.M."/>
            <person name="Schoen M."/>
            <person name="Skamnioti P."/>
            <person name="Sommer H."/>
            <person name="Stephens A."/>
            <person name="Takahara H."/>
            <person name="Thordal-Christensen H."/>
            <person name="Vigouroux M."/>
            <person name="Wessling R."/>
            <person name="Wicker T."/>
            <person name="Panstruga R."/>
        </authorList>
    </citation>
    <scope>NUCLEOTIDE SEQUENCE [LARGE SCALE GENOMIC DNA]</scope>
    <source>
        <strain evidence="4">DH14</strain>
    </source>
</reference>
<accession>N1JMC6</accession>
<evidence type="ECO:0000256" key="2">
    <source>
        <dbReference type="ARBA" id="ARBA00022801"/>
    </source>
</evidence>
<dbReference type="AlphaFoldDB" id="N1JMC6"/>
<keyword evidence="1" id="KW-0540">Nuclease</keyword>
<dbReference type="HOGENOM" id="CLU_056748_1_0_1"/>
<dbReference type="GO" id="GO:0016787">
    <property type="term" value="F:hydrolase activity"/>
    <property type="evidence" value="ECO:0007669"/>
    <property type="project" value="UniProtKB-KW"/>
</dbReference>